<proteinExistence type="predicted"/>
<reference evidence="2" key="1">
    <citation type="journal article" date="2020" name="Stud. Mycol.">
        <title>101 Dothideomycetes genomes: a test case for predicting lifestyles and emergence of pathogens.</title>
        <authorList>
            <person name="Haridas S."/>
            <person name="Albert R."/>
            <person name="Binder M."/>
            <person name="Bloem J."/>
            <person name="Labutti K."/>
            <person name="Salamov A."/>
            <person name="Andreopoulos B."/>
            <person name="Baker S."/>
            <person name="Barry K."/>
            <person name="Bills G."/>
            <person name="Bluhm B."/>
            <person name="Cannon C."/>
            <person name="Castanera R."/>
            <person name="Culley D."/>
            <person name="Daum C."/>
            <person name="Ezra D."/>
            <person name="Gonzalez J."/>
            <person name="Henrissat B."/>
            <person name="Kuo A."/>
            <person name="Liang C."/>
            <person name="Lipzen A."/>
            <person name="Lutzoni F."/>
            <person name="Magnuson J."/>
            <person name="Mondo S."/>
            <person name="Nolan M."/>
            <person name="Ohm R."/>
            <person name="Pangilinan J."/>
            <person name="Park H.-J."/>
            <person name="Ramirez L."/>
            <person name="Alfaro M."/>
            <person name="Sun H."/>
            <person name="Tritt A."/>
            <person name="Yoshinaga Y."/>
            <person name="Zwiers L.-H."/>
            <person name="Turgeon B."/>
            <person name="Goodwin S."/>
            <person name="Spatafora J."/>
            <person name="Crous P."/>
            <person name="Grigoriev I."/>
        </authorList>
    </citation>
    <scope>NUCLEOTIDE SEQUENCE</scope>
    <source>
        <strain evidence="2">CBS 113979</strain>
    </source>
</reference>
<dbReference type="AlphaFoldDB" id="A0A6G1GPF4"/>
<protein>
    <submittedName>
        <fullName evidence="2">Uncharacterized protein</fullName>
    </submittedName>
</protein>
<evidence type="ECO:0000313" key="3">
    <source>
        <dbReference type="Proteomes" id="UP000800041"/>
    </source>
</evidence>
<feature type="compositionally biased region" description="Basic and acidic residues" evidence="1">
    <location>
        <begin position="17"/>
        <end position="27"/>
    </location>
</feature>
<keyword evidence="3" id="KW-1185">Reference proteome</keyword>
<accession>A0A6G1GPF4</accession>
<organism evidence="2 3">
    <name type="scientific">Aulographum hederae CBS 113979</name>
    <dbReference type="NCBI Taxonomy" id="1176131"/>
    <lineage>
        <taxon>Eukaryota</taxon>
        <taxon>Fungi</taxon>
        <taxon>Dikarya</taxon>
        <taxon>Ascomycota</taxon>
        <taxon>Pezizomycotina</taxon>
        <taxon>Dothideomycetes</taxon>
        <taxon>Pleosporomycetidae</taxon>
        <taxon>Aulographales</taxon>
        <taxon>Aulographaceae</taxon>
    </lineage>
</organism>
<feature type="region of interest" description="Disordered" evidence="1">
    <location>
        <begin position="1"/>
        <end position="44"/>
    </location>
</feature>
<evidence type="ECO:0000313" key="2">
    <source>
        <dbReference type="EMBL" id="KAF1982815.1"/>
    </source>
</evidence>
<dbReference type="Proteomes" id="UP000800041">
    <property type="component" value="Unassembled WGS sequence"/>
</dbReference>
<dbReference type="EMBL" id="ML977180">
    <property type="protein sequence ID" value="KAF1982815.1"/>
    <property type="molecule type" value="Genomic_DNA"/>
</dbReference>
<dbReference type="OrthoDB" id="5366604at2759"/>
<name>A0A6G1GPF4_9PEZI</name>
<sequence length="290" mass="33662">MSETVPAQENGEPSEPAEERERRELSEAYHASGQKREIYKPVRIGPPHSDVSSRPLRFGDFFGDRAERPLHEITPDDCRRFCWRDCAIYSTRSMGFFVKIEFLDDVYREWYPHRAMDKDVSNGSFFAKFMRFSGSEQPSLSTIAGFHAALCDKLQELEKDISYCTPPHPTRPHMFRPGRALYRLRDTFNKVFIVLDLNDSQKSSWRERGVLVVWKSEDEATRHHCSEGGEVTRCDDSEVGDLGQACAFRCSLQTAMKMVVSMDLERTIPRVEYSYFLEEMDDEISLWQLV</sequence>
<gene>
    <name evidence="2" type="ORF">K402DRAFT_186277</name>
</gene>
<evidence type="ECO:0000256" key="1">
    <source>
        <dbReference type="SAM" id="MobiDB-lite"/>
    </source>
</evidence>